<comment type="caution">
    <text evidence="7">The sequence shown here is derived from an EMBL/GenBank/DDBJ whole genome shotgun (WGS) entry which is preliminary data.</text>
</comment>
<keyword evidence="8" id="KW-1185">Reference proteome</keyword>
<dbReference type="PROSITE" id="PS50977">
    <property type="entry name" value="HTH_TETR_2"/>
    <property type="match status" value="1"/>
</dbReference>
<dbReference type="PANTHER" id="PTHR47506">
    <property type="entry name" value="TRANSCRIPTIONAL REGULATORY PROTEIN"/>
    <property type="match status" value="1"/>
</dbReference>
<dbReference type="InterPro" id="IPR009057">
    <property type="entry name" value="Homeodomain-like_sf"/>
</dbReference>
<feature type="domain" description="HTH tetR-type" evidence="6">
    <location>
        <begin position="8"/>
        <end position="68"/>
    </location>
</feature>
<protein>
    <submittedName>
        <fullName evidence="7">AcrR family transcriptional regulator</fullName>
    </submittedName>
</protein>
<evidence type="ECO:0000313" key="7">
    <source>
        <dbReference type="EMBL" id="MBM7489366.1"/>
    </source>
</evidence>
<gene>
    <name evidence="7" type="ORF">JOD64_000588</name>
</gene>
<evidence type="ECO:0000256" key="5">
    <source>
        <dbReference type="PROSITE-ProRule" id="PRU00335"/>
    </source>
</evidence>
<dbReference type="InterPro" id="IPR036271">
    <property type="entry name" value="Tet_transcr_reg_TetR-rel_C_sf"/>
</dbReference>
<evidence type="ECO:0000256" key="3">
    <source>
        <dbReference type="ARBA" id="ARBA00023125"/>
    </source>
</evidence>
<dbReference type="InterPro" id="IPR001647">
    <property type="entry name" value="HTH_TetR"/>
</dbReference>
<name>A0ABS2LMH0_9ACTN</name>
<keyword evidence="2" id="KW-0805">Transcription regulation</keyword>
<evidence type="ECO:0000256" key="4">
    <source>
        <dbReference type="ARBA" id="ARBA00023163"/>
    </source>
</evidence>
<evidence type="ECO:0000259" key="6">
    <source>
        <dbReference type="PROSITE" id="PS50977"/>
    </source>
</evidence>
<dbReference type="InterPro" id="IPR039538">
    <property type="entry name" value="BetI_C"/>
</dbReference>
<accession>A0ABS2LMH0</accession>
<dbReference type="Gene3D" id="1.10.357.10">
    <property type="entry name" value="Tetracycline Repressor, domain 2"/>
    <property type="match status" value="1"/>
</dbReference>
<keyword evidence="1" id="KW-0678">Repressor</keyword>
<evidence type="ECO:0000313" key="8">
    <source>
        <dbReference type="Proteomes" id="UP000764837"/>
    </source>
</evidence>
<dbReference type="SUPFAM" id="SSF48498">
    <property type="entry name" value="Tetracyclin repressor-like, C-terminal domain"/>
    <property type="match status" value="1"/>
</dbReference>
<reference evidence="7 8" key="1">
    <citation type="submission" date="2021-01" db="EMBL/GenBank/DDBJ databases">
        <title>Sequencing the genomes of 1000 actinobacteria strains.</title>
        <authorList>
            <person name="Klenk H.-P."/>
        </authorList>
    </citation>
    <scope>NUCLEOTIDE SEQUENCE [LARGE SCALE GENOMIC DNA]</scope>
    <source>
        <strain evidence="7 8">DSM 100204</strain>
    </source>
</reference>
<sequence>MPKIVDPQERRRAVADAVHTVVARYGLEAATLRNVADEAGLAVGSVRHYFTDHDELMIFAVQEHGRRVGERVWAHAERLLGGSGGSRDERRRRTEELLAEFLPLDDVRRDEVLLRHTFSTAARTRPSLLTHAEAMQQTLQKLVLRTLQGAQASGGLPADLDVDLETVRLRALLDGLGLQAVLFPRRFTPDLLRAVLRRHLDSLIAAPDRGRG</sequence>
<proteinExistence type="predicted"/>
<keyword evidence="4" id="KW-0804">Transcription</keyword>
<dbReference type="EMBL" id="JAFBBP010000001">
    <property type="protein sequence ID" value="MBM7489366.1"/>
    <property type="molecule type" value="Genomic_DNA"/>
</dbReference>
<feature type="DNA-binding region" description="H-T-H motif" evidence="5">
    <location>
        <begin position="31"/>
        <end position="50"/>
    </location>
</feature>
<keyword evidence="3 5" id="KW-0238">DNA-binding</keyword>
<dbReference type="Proteomes" id="UP000764837">
    <property type="component" value="Unassembled WGS sequence"/>
</dbReference>
<dbReference type="SUPFAM" id="SSF46689">
    <property type="entry name" value="Homeodomain-like"/>
    <property type="match status" value="1"/>
</dbReference>
<evidence type="ECO:0000256" key="1">
    <source>
        <dbReference type="ARBA" id="ARBA00022491"/>
    </source>
</evidence>
<dbReference type="Pfam" id="PF00440">
    <property type="entry name" value="TetR_N"/>
    <property type="match status" value="1"/>
</dbReference>
<dbReference type="RefSeq" id="WP_239559370.1">
    <property type="nucleotide sequence ID" value="NZ_JAFBBP010000001.1"/>
</dbReference>
<evidence type="ECO:0000256" key="2">
    <source>
        <dbReference type="ARBA" id="ARBA00023015"/>
    </source>
</evidence>
<dbReference type="Pfam" id="PF13977">
    <property type="entry name" value="TetR_C_6"/>
    <property type="match status" value="1"/>
</dbReference>
<dbReference type="PANTHER" id="PTHR47506:SF6">
    <property type="entry name" value="HTH-TYPE TRANSCRIPTIONAL REPRESSOR NEMR"/>
    <property type="match status" value="1"/>
</dbReference>
<organism evidence="7 8">
    <name type="scientific">Micromonospora luteifusca</name>
    <dbReference type="NCBI Taxonomy" id="709860"/>
    <lineage>
        <taxon>Bacteria</taxon>
        <taxon>Bacillati</taxon>
        <taxon>Actinomycetota</taxon>
        <taxon>Actinomycetes</taxon>
        <taxon>Micromonosporales</taxon>
        <taxon>Micromonosporaceae</taxon>
        <taxon>Micromonospora</taxon>
    </lineage>
</organism>